<keyword evidence="3" id="KW-1185">Reference proteome</keyword>
<dbReference type="RefSeq" id="WP_069193879.1">
    <property type="nucleotide sequence ID" value="NZ_RLII01000002.1"/>
</dbReference>
<keyword evidence="1" id="KW-1133">Transmembrane helix</keyword>
<feature type="transmembrane region" description="Helical" evidence="1">
    <location>
        <begin position="268"/>
        <end position="286"/>
    </location>
</feature>
<dbReference type="EMBL" id="RLII01000002">
    <property type="protein sequence ID" value="RXE60140.1"/>
    <property type="molecule type" value="Genomic_DNA"/>
</dbReference>
<protein>
    <recommendedName>
        <fullName evidence="4">Type II secretion system protein GspF domain-containing protein</fullName>
    </recommendedName>
</protein>
<feature type="transmembrane region" description="Helical" evidence="1">
    <location>
        <begin position="117"/>
        <end position="134"/>
    </location>
</feature>
<dbReference type="AlphaFoldDB" id="A0A4Q0I710"/>
<gene>
    <name evidence="2" type="ORF">EFD62_02605</name>
</gene>
<dbReference type="Proteomes" id="UP000289166">
    <property type="component" value="Unassembled WGS sequence"/>
</dbReference>
<name>A0A4Q0I710_9FIRM</name>
<keyword evidence="1" id="KW-0812">Transmembrane</keyword>
<organism evidence="2 3">
    <name type="scientific">Acetivibrio mesophilus</name>
    <dbReference type="NCBI Taxonomy" id="2487273"/>
    <lineage>
        <taxon>Bacteria</taxon>
        <taxon>Bacillati</taxon>
        <taxon>Bacillota</taxon>
        <taxon>Clostridia</taxon>
        <taxon>Eubacteriales</taxon>
        <taxon>Oscillospiraceae</taxon>
        <taxon>Acetivibrio</taxon>
    </lineage>
</organism>
<evidence type="ECO:0000313" key="2">
    <source>
        <dbReference type="EMBL" id="RXE60140.1"/>
    </source>
</evidence>
<reference evidence="3" key="1">
    <citation type="submission" date="2018-11" db="EMBL/GenBank/DDBJ databases">
        <title>Genome sequencing of a novel mesophilic and cellulolytic organism within the genus Hungateiclostridium.</title>
        <authorList>
            <person name="Rettenmaier R."/>
            <person name="Liebl W."/>
            <person name="Zverlov V."/>
        </authorList>
    </citation>
    <scope>NUCLEOTIDE SEQUENCE [LARGE SCALE GENOMIC DNA]</scope>
    <source>
        <strain evidence="3">N2K1</strain>
    </source>
</reference>
<sequence>MVILSKLCALAAVIYLVFTLIYPLFKPMTRKRKEHSRDFIKRKRDQKKAEKYLYFKDIVLRRFSNKLLLSDIKRNEYSFLIKRLDLRITPEEIRLKQVLYVLGAIGISMIAMNINTLIGYACLIFIVLGWIYPVDELEKMIEKKNNNILADFPSFYNMLYYQYSRSINIYLADVVKDYLPNANEDMAAELEVFLDNIEYGEEYALKQLKKRVPLRHIIKFCDIMETRLRGYDNISQMTYLKNELYDLRVMSLEDELNKREQKNSRMQLILIVVLALYIAIYYYFMFVDAIKMFS</sequence>
<evidence type="ECO:0000256" key="1">
    <source>
        <dbReference type="SAM" id="Phobius"/>
    </source>
</evidence>
<evidence type="ECO:0008006" key="4">
    <source>
        <dbReference type="Google" id="ProtNLM"/>
    </source>
</evidence>
<dbReference type="OrthoDB" id="2663560at2"/>
<comment type="caution">
    <text evidence="2">The sequence shown here is derived from an EMBL/GenBank/DDBJ whole genome shotgun (WGS) entry which is preliminary data.</text>
</comment>
<accession>A0A4Q0I710</accession>
<feature type="transmembrane region" description="Helical" evidence="1">
    <location>
        <begin position="6"/>
        <end position="25"/>
    </location>
</feature>
<proteinExistence type="predicted"/>
<evidence type="ECO:0000313" key="3">
    <source>
        <dbReference type="Proteomes" id="UP000289166"/>
    </source>
</evidence>
<keyword evidence="1" id="KW-0472">Membrane</keyword>